<accession>A0AAE0K9F3</accession>
<name>A0AAE0K9F3_9PEZI</name>
<protein>
    <submittedName>
        <fullName evidence="2">Uncharacterized protein</fullName>
    </submittedName>
</protein>
<dbReference type="AlphaFoldDB" id="A0AAE0K9F3"/>
<proteinExistence type="predicted"/>
<gene>
    <name evidence="2" type="ORF">B0H63DRAFT_513437</name>
</gene>
<feature type="region of interest" description="Disordered" evidence="1">
    <location>
        <begin position="1"/>
        <end position="52"/>
    </location>
</feature>
<sequence length="262" mass="29254">MAKRQLDSTSSESEPLPAKRARLTRTGTEHLKSERRNRPGGQDSTTAKALLSPASIRLVPQKLYRPRPSSLRSHVPPQLCFRVARIGRIRPREPLPVGQPLTPFRQPVTPFRQRSHFETAHEVSARDGYTGRPYRPLHSGSVASSDLTGVAPSSGRSSGKSLVEDPFYRSKNLAASNVYMRHPCDPILGHIADLVDYVRQGRNSPGPSADELRKDRSLYDLSMGAGEAQVERYFLDQYFPLSQVDREPTMQLQTADGQAYYS</sequence>
<reference evidence="2" key="2">
    <citation type="submission" date="2023-06" db="EMBL/GenBank/DDBJ databases">
        <authorList>
            <consortium name="Lawrence Berkeley National Laboratory"/>
            <person name="Haridas S."/>
            <person name="Hensen N."/>
            <person name="Bonometti L."/>
            <person name="Westerberg I."/>
            <person name="Brannstrom I.O."/>
            <person name="Guillou S."/>
            <person name="Cros-Aarteil S."/>
            <person name="Calhoun S."/>
            <person name="Kuo A."/>
            <person name="Mondo S."/>
            <person name="Pangilinan J."/>
            <person name="Riley R."/>
            <person name="LaButti K."/>
            <person name="Andreopoulos B."/>
            <person name="Lipzen A."/>
            <person name="Chen C."/>
            <person name="Yanf M."/>
            <person name="Daum C."/>
            <person name="Ng V."/>
            <person name="Clum A."/>
            <person name="Steindorff A."/>
            <person name="Ohm R."/>
            <person name="Martin F."/>
            <person name="Silar P."/>
            <person name="Natvig D."/>
            <person name="Lalanne C."/>
            <person name="Gautier V."/>
            <person name="Ament-velasquez S.L."/>
            <person name="Kruys A."/>
            <person name="Hutchinson M.I."/>
            <person name="Powell A.J."/>
            <person name="Barry K."/>
            <person name="Miller A.N."/>
            <person name="Grigoriev I.V."/>
            <person name="Debuchy R."/>
            <person name="Gladieux P."/>
            <person name="Thoren M.H."/>
            <person name="Johannesson H."/>
        </authorList>
    </citation>
    <scope>NUCLEOTIDE SEQUENCE</scope>
    <source>
        <strain evidence="2">CBS 232.78</strain>
    </source>
</reference>
<evidence type="ECO:0000256" key="1">
    <source>
        <dbReference type="SAM" id="MobiDB-lite"/>
    </source>
</evidence>
<dbReference type="Proteomes" id="UP001285441">
    <property type="component" value="Unassembled WGS sequence"/>
</dbReference>
<feature type="region of interest" description="Disordered" evidence="1">
    <location>
        <begin position="138"/>
        <end position="162"/>
    </location>
</feature>
<evidence type="ECO:0000313" key="3">
    <source>
        <dbReference type="Proteomes" id="UP001285441"/>
    </source>
</evidence>
<comment type="caution">
    <text evidence="2">The sequence shown here is derived from an EMBL/GenBank/DDBJ whole genome shotgun (WGS) entry which is preliminary data.</text>
</comment>
<keyword evidence="3" id="KW-1185">Reference proteome</keyword>
<dbReference type="EMBL" id="JAULSW010000008">
    <property type="protein sequence ID" value="KAK3371885.1"/>
    <property type="molecule type" value="Genomic_DNA"/>
</dbReference>
<reference evidence="2" key="1">
    <citation type="journal article" date="2023" name="Mol. Phylogenet. Evol.">
        <title>Genome-scale phylogeny and comparative genomics of the fungal order Sordariales.</title>
        <authorList>
            <person name="Hensen N."/>
            <person name="Bonometti L."/>
            <person name="Westerberg I."/>
            <person name="Brannstrom I.O."/>
            <person name="Guillou S."/>
            <person name="Cros-Aarteil S."/>
            <person name="Calhoun S."/>
            <person name="Haridas S."/>
            <person name="Kuo A."/>
            <person name="Mondo S."/>
            <person name="Pangilinan J."/>
            <person name="Riley R."/>
            <person name="LaButti K."/>
            <person name="Andreopoulos B."/>
            <person name="Lipzen A."/>
            <person name="Chen C."/>
            <person name="Yan M."/>
            <person name="Daum C."/>
            <person name="Ng V."/>
            <person name="Clum A."/>
            <person name="Steindorff A."/>
            <person name="Ohm R.A."/>
            <person name="Martin F."/>
            <person name="Silar P."/>
            <person name="Natvig D.O."/>
            <person name="Lalanne C."/>
            <person name="Gautier V."/>
            <person name="Ament-Velasquez S.L."/>
            <person name="Kruys A."/>
            <person name="Hutchinson M.I."/>
            <person name="Powell A.J."/>
            <person name="Barry K."/>
            <person name="Miller A.N."/>
            <person name="Grigoriev I.V."/>
            <person name="Debuchy R."/>
            <person name="Gladieux P."/>
            <person name="Hiltunen Thoren M."/>
            <person name="Johannesson H."/>
        </authorList>
    </citation>
    <scope>NUCLEOTIDE SEQUENCE</scope>
    <source>
        <strain evidence="2">CBS 232.78</strain>
    </source>
</reference>
<feature type="compositionally biased region" description="Basic and acidic residues" evidence="1">
    <location>
        <begin position="27"/>
        <end position="37"/>
    </location>
</feature>
<evidence type="ECO:0000313" key="2">
    <source>
        <dbReference type="EMBL" id="KAK3371885.1"/>
    </source>
</evidence>
<organism evidence="2 3">
    <name type="scientific">Podospora didyma</name>
    <dbReference type="NCBI Taxonomy" id="330526"/>
    <lineage>
        <taxon>Eukaryota</taxon>
        <taxon>Fungi</taxon>
        <taxon>Dikarya</taxon>
        <taxon>Ascomycota</taxon>
        <taxon>Pezizomycotina</taxon>
        <taxon>Sordariomycetes</taxon>
        <taxon>Sordariomycetidae</taxon>
        <taxon>Sordariales</taxon>
        <taxon>Podosporaceae</taxon>
        <taxon>Podospora</taxon>
    </lineage>
</organism>